<dbReference type="PROSITE" id="PS51864">
    <property type="entry name" value="ASTACIN"/>
    <property type="match status" value="1"/>
</dbReference>
<keyword evidence="8" id="KW-0865">Zymogen</keyword>
<dbReference type="SUPFAM" id="SSF55486">
    <property type="entry name" value="Metalloproteases ('zincins'), catalytic domain"/>
    <property type="match status" value="1"/>
</dbReference>
<dbReference type="PROSITE" id="PS51670">
    <property type="entry name" value="SHKT"/>
    <property type="match status" value="3"/>
</dbReference>
<evidence type="ECO:0000256" key="10">
    <source>
        <dbReference type="ARBA" id="ARBA00023180"/>
    </source>
</evidence>
<dbReference type="SMART" id="SM00254">
    <property type="entry name" value="ShKT"/>
    <property type="match status" value="3"/>
</dbReference>
<accession>A0A6A4VCV4</accession>
<feature type="binding site" evidence="12">
    <location>
        <position position="218"/>
    </location>
    <ligand>
        <name>Zn(2+)</name>
        <dbReference type="ChEBI" id="CHEBI:29105"/>
        <note>catalytic</note>
    </ligand>
</feature>
<feature type="active site" evidence="12">
    <location>
        <position position="219"/>
    </location>
</feature>
<comment type="caution">
    <text evidence="11">Lacks conserved residue(s) required for the propagation of feature annotation.</text>
</comment>
<evidence type="ECO:0000256" key="12">
    <source>
        <dbReference type="PROSITE-ProRule" id="PRU01211"/>
    </source>
</evidence>
<feature type="signal peptide" evidence="13">
    <location>
        <begin position="1"/>
        <end position="18"/>
    </location>
</feature>
<dbReference type="EMBL" id="VIIS01001862">
    <property type="protein sequence ID" value="KAF0291685.1"/>
    <property type="molecule type" value="Genomic_DNA"/>
</dbReference>
<dbReference type="InterPro" id="IPR003582">
    <property type="entry name" value="ShKT_dom"/>
</dbReference>
<evidence type="ECO:0000256" key="7">
    <source>
        <dbReference type="ARBA" id="ARBA00023049"/>
    </source>
</evidence>
<keyword evidence="9 11" id="KW-1015">Disulfide bond</keyword>
<comment type="caution">
    <text evidence="16">The sequence shown here is derived from an EMBL/GenBank/DDBJ whole genome shotgun (WGS) entry which is preliminary data.</text>
</comment>
<dbReference type="InterPro" id="IPR001506">
    <property type="entry name" value="Peptidase_M12A"/>
</dbReference>
<evidence type="ECO:0000259" key="14">
    <source>
        <dbReference type="PROSITE" id="PS51670"/>
    </source>
</evidence>
<name>A0A6A4VCV4_AMPAM</name>
<dbReference type="GO" id="GO:0006508">
    <property type="term" value="P:proteolysis"/>
    <property type="evidence" value="ECO:0007669"/>
    <property type="project" value="UniProtKB-KW"/>
</dbReference>
<feature type="binding site" evidence="12">
    <location>
        <position position="228"/>
    </location>
    <ligand>
        <name>Zn(2+)</name>
        <dbReference type="ChEBI" id="CHEBI:29105"/>
        <note>catalytic</note>
    </ligand>
</feature>
<dbReference type="GO" id="GO:0008270">
    <property type="term" value="F:zinc ion binding"/>
    <property type="evidence" value="ECO:0007669"/>
    <property type="project" value="UniProtKB-UniRule"/>
</dbReference>
<dbReference type="Pfam" id="PF01400">
    <property type="entry name" value="Astacin"/>
    <property type="match status" value="1"/>
</dbReference>
<dbReference type="PANTHER" id="PTHR10127:SF780">
    <property type="entry name" value="METALLOENDOPEPTIDASE"/>
    <property type="match status" value="1"/>
</dbReference>
<keyword evidence="2 12" id="KW-0645">Protease</keyword>
<organism evidence="16 17">
    <name type="scientific">Amphibalanus amphitrite</name>
    <name type="common">Striped barnacle</name>
    <name type="synonym">Balanus amphitrite</name>
    <dbReference type="NCBI Taxonomy" id="1232801"/>
    <lineage>
        <taxon>Eukaryota</taxon>
        <taxon>Metazoa</taxon>
        <taxon>Ecdysozoa</taxon>
        <taxon>Arthropoda</taxon>
        <taxon>Crustacea</taxon>
        <taxon>Multicrustacea</taxon>
        <taxon>Cirripedia</taxon>
        <taxon>Thoracica</taxon>
        <taxon>Thoracicalcarea</taxon>
        <taxon>Balanomorpha</taxon>
        <taxon>Balanoidea</taxon>
        <taxon>Balanidae</taxon>
        <taxon>Amphibalaninae</taxon>
        <taxon>Amphibalanus</taxon>
    </lineage>
</organism>
<evidence type="ECO:0000313" key="16">
    <source>
        <dbReference type="EMBL" id="KAF0291685.1"/>
    </source>
</evidence>
<comment type="cofactor">
    <cofactor evidence="12 13">
        <name>Zn(2+)</name>
        <dbReference type="ChEBI" id="CHEBI:29105"/>
    </cofactor>
    <text evidence="12 13">Binds 1 zinc ion per subunit.</text>
</comment>
<dbReference type="SMART" id="SM00235">
    <property type="entry name" value="ZnMc"/>
    <property type="match status" value="1"/>
</dbReference>
<keyword evidence="10" id="KW-0325">Glycoprotein</keyword>
<feature type="disulfide bond" evidence="11">
    <location>
        <begin position="342"/>
        <end position="376"/>
    </location>
</feature>
<dbReference type="OrthoDB" id="291007at2759"/>
<evidence type="ECO:0000256" key="13">
    <source>
        <dbReference type="RuleBase" id="RU361183"/>
    </source>
</evidence>
<feature type="binding site" evidence="12">
    <location>
        <position position="222"/>
    </location>
    <ligand>
        <name>Zn(2+)</name>
        <dbReference type="ChEBI" id="CHEBI:29105"/>
        <note>catalytic</note>
    </ligand>
</feature>
<dbReference type="PANTHER" id="PTHR10127">
    <property type="entry name" value="DISCOIDIN, CUB, EGF, LAMININ , AND ZINC METALLOPROTEASE DOMAIN CONTAINING"/>
    <property type="match status" value="1"/>
</dbReference>
<dbReference type="Pfam" id="PF01549">
    <property type="entry name" value="ShK"/>
    <property type="match status" value="3"/>
</dbReference>
<feature type="disulfide bond" evidence="11">
    <location>
        <begin position="424"/>
        <end position="458"/>
    </location>
</feature>
<evidence type="ECO:0000256" key="8">
    <source>
        <dbReference type="ARBA" id="ARBA00023145"/>
    </source>
</evidence>
<dbReference type="Proteomes" id="UP000440578">
    <property type="component" value="Unassembled WGS sequence"/>
</dbReference>
<proteinExistence type="predicted"/>
<dbReference type="GO" id="GO:0004222">
    <property type="term" value="F:metalloendopeptidase activity"/>
    <property type="evidence" value="ECO:0007669"/>
    <property type="project" value="UniProtKB-UniRule"/>
</dbReference>
<evidence type="ECO:0000313" key="17">
    <source>
        <dbReference type="Proteomes" id="UP000440578"/>
    </source>
</evidence>
<dbReference type="AlphaFoldDB" id="A0A6A4VCV4"/>
<gene>
    <name evidence="16" type="primary">nas-15_1</name>
    <name evidence="16" type="ORF">FJT64_010261</name>
</gene>
<dbReference type="InterPro" id="IPR006026">
    <property type="entry name" value="Peptidase_Metallo"/>
</dbReference>
<evidence type="ECO:0000256" key="4">
    <source>
        <dbReference type="ARBA" id="ARBA00022729"/>
    </source>
</evidence>
<protein>
    <recommendedName>
        <fullName evidence="13">Metalloendopeptidase</fullName>
        <ecNumber evidence="13">3.4.24.-</ecNumber>
    </recommendedName>
</protein>
<dbReference type="PRINTS" id="PR00480">
    <property type="entry name" value="ASTACIN"/>
</dbReference>
<dbReference type="InterPro" id="IPR034035">
    <property type="entry name" value="Astacin-like_dom"/>
</dbReference>
<evidence type="ECO:0000256" key="11">
    <source>
        <dbReference type="PROSITE-ProRule" id="PRU01005"/>
    </source>
</evidence>
<dbReference type="CDD" id="cd04280">
    <property type="entry name" value="ZnMc_astacin_like"/>
    <property type="match status" value="1"/>
</dbReference>
<feature type="domain" description="Peptidase M12A" evidence="15">
    <location>
        <begin position="128"/>
        <end position="321"/>
    </location>
</feature>
<comment type="function">
    <text evidence="1">Metalloprotease.</text>
</comment>
<keyword evidence="7 12" id="KW-0482">Metalloprotease</keyword>
<feature type="domain" description="ShKT" evidence="14">
    <location>
        <begin position="342"/>
        <end position="376"/>
    </location>
</feature>
<evidence type="ECO:0000256" key="3">
    <source>
        <dbReference type="ARBA" id="ARBA00022723"/>
    </source>
</evidence>
<sequence>MSPLQLSTLCACLVASTGFSLNPLNPLVKRLLSPYSAPVPPNWLPEQKRAAMGAMDDDVFGMPLSPEDFANAASIADDAPKTGPGMEDPIEMAGLFEGDIAHMDKDMMMAVMDSELAYDGEDNMVFRNAIREDSSLWPNAEIPYLISSSYSKHERAVIAKAVMAFEDNTCIRVVPRTTQKNYIHVRKGSGCSSAVGVIGGAQELSLADGCVYPGVVMHEFMHAAGFWHEQSRGDRDDHIVIHWSNIISGMDYNFHKYPWSRIQHLDEPYDVTSIMHYGPYAFAANRKKPTITPIKATNQMGQRNGFSAIDIRKLNKLYKCQGGGGGGGVTVSTTEAPKPASCEDNNKWCSAWSDRGECTKNPVWMKVNCAKSCGTCKSCSDHNAYCSSWARNGECAKNWSYMSVYCRDSCGLCLDSSGATPSTCIDNNKYCTAWAKDGECTKNPAYMLKDCKKACDAC</sequence>
<evidence type="ECO:0000259" key="15">
    <source>
        <dbReference type="PROSITE" id="PS51864"/>
    </source>
</evidence>
<reference evidence="16 17" key="1">
    <citation type="submission" date="2019-07" db="EMBL/GenBank/DDBJ databases">
        <title>Draft genome assembly of a fouling barnacle, Amphibalanus amphitrite (Darwin, 1854): The first reference genome for Thecostraca.</title>
        <authorList>
            <person name="Kim W."/>
        </authorList>
    </citation>
    <scope>NUCLEOTIDE SEQUENCE [LARGE SCALE GENOMIC DNA]</scope>
    <source>
        <strain evidence="16">SNU_AA5</strain>
        <tissue evidence="16">Soma without cirri and trophi</tissue>
    </source>
</reference>
<feature type="domain" description="ShKT" evidence="14">
    <location>
        <begin position="424"/>
        <end position="458"/>
    </location>
</feature>
<evidence type="ECO:0000256" key="6">
    <source>
        <dbReference type="ARBA" id="ARBA00022833"/>
    </source>
</evidence>
<feature type="disulfide bond" evidence="11">
    <location>
        <begin position="379"/>
        <end position="413"/>
    </location>
</feature>
<feature type="chain" id="PRO_5025709594" description="Metalloendopeptidase" evidence="13">
    <location>
        <begin position="19"/>
        <end position="458"/>
    </location>
</feature>
<dbReference type="Gene3D" id="1.10.10.1940">
    <property type="match status" value="2"/>
</dbReference>
<evidence type="ECO:0000256" key="5">
    <source>
        <dbReference type="ARBA" id="ARBA00022801"/>
    </source>
</evidence>
<dbReference type="FunFam" id="3.40.390.10:FF:000015">
    <property type="entry name" value="Meprin A subunit"/>
    <property type="match status" value="1"/>
</dbReference>
<evidence type="ECO:0000256" key="1">
    <source>
        <dbReference type="ARBA" id="ARBA00002657"/>
    </source>
</evidence>
<dbReference type="Gene3D" id="3.40.390.10">
    <property type="entry name" value="Collagenase (Catalytic Domain)"/>
    <property type="match status" value="1"/>
</dbReference>
<dbReference type="EC" id="3.4.24.-" evidence="13"/>
<feature type="domain" description="ShKT" evidence="14">
    <location>
        <begin position="379"/>
        <end position="413"/>
    </location>
</feature>
<keyword evidence="17" id="KW-1185">Reference proteome</keyword>
<keyword evidence="5 12" id="KW-0378">Hydrolase</keyword>
<keyword evidence="3 12" id="KW-0479">Metal-binding</keyword>
<evidence type="ECO:0000256" key="9">
    <source>
        <dbReference type="ARBA" id="ARBA00023157"/>
    </source>
</evidence>
<keyword evidence="6 12" id="KW-0862">Zinc</keyword>
<evidence type="ECO:0000256" key="2">
    <source>
        <dbReference type="ARBA" id="ARBA00022670"/>
    </source>
</evidence>
<dbReference type="InterPro" id="IPR024079">
    <property type="entry name" value="MetalloPept_cat_dom_sf"/>
</dbReference>
<keyword evidence="4 13" id="KW-0732">Signal</keyword>